<dbReference type="InterPro" id="IPR050816">
    <property type="entry name" value="Flavin-dep_Halogenase_NPB"/>
</dbReference>
<dbReference type="EMBL" id="BSTJ01000020">
    <property type="protein sequence ID" value="GLY81596.1"/>
    <property type="molecule type" value="Genomic_DNA"/>
</dbReference>
<proteinExistence type="inferred from homology"/>
<evidence type="ECO:0000313" key="4">
    <source>
        <dbReference type="Proteomes" id="UP001165135"/>
    </source>
</evidence>
<comment type="similarity">
    <text evidence="1">Belongs to the flavin-dependent halogenase family. Bacterial tryptophan halogenase subfamily.</text>
</comment>
<dbReference type="Gene3D" id="3.50.50.60">
    <property type="entry name" value="FAD/NAD(P)-binding domain"/>
    <property type="match status" value="1"/>
</dbReference>
<feature type="compositionally biased region" description="Low complexity" evidence="2">
    <location>
        <begin position="493"/>
        <end position="504"/>
    </location>
</feature>
<evidence type="ECO:0000256" key="1">
    <source>
        <dbReference type="ARBA" id="ARBA00038396"/>
    </source>
</evidence>
<name>A0A9W6RS88_9ACTN</name>
<dbReference type="Gene3D" id="3.30.9.100">
    <property type="match status" value="1"/>
</dbReference>
<dbReference type="PRINTS" id="PR00420">
    <property type="entry name" value="RNGMNOXGNASE"/>
</dbReference>
<dbReference type="SUPFAM" id="SSF51905">
    <property type="entry name" value="FAD/NAD(P)-binding domain"/>
    <property type="match status" value="1"/>
</dbReference>
<organism evidence="3 4">
    <name type="scientific">Actinoallomurus iriomotensis</name>
    <dbReference type="NCBI Taxonomy" id="478107"/>
    <lineage>
        <taxon>Bacteria</taxon>
        <taxon>Bacillati</taxon>
        <taxon>Actinomycetota</taxon>
        <taxon>Actinomycetes</taxon>
        <taxon>Streptosporangiales</taxon>
        <taxon>Thermomonosporaceae</taxon>
        <taxon>Actinoallomurus</taxon>
    </lineage>
</organism>
<feature type="region of interest" description="Disordered" evidence="2">
    <location>
        <begin position="469"/>
        <end position="504"/>
    </location>
</feature>
<dbReference type="InterPro" id="IPR006905">
    <property type="entry name" value="Flavin_halogenase"/>
</dbReference>
<dbReference type="PANTHER" id="PTHR43747">
    <property type="entry name" value="FAD-BINDING PROTEIN"/>
    <property type="match status" value="1"/>
</dbReference>
<protein>
    <submittedName>
        <fullName evidence="3">FAD-binding protein</fullName>
    </submittedName>
</protein>
<reference evidence="3" key="1">
    <citation type="submission" date="2023-03" db="EMBL/GenBank/DDBJ databases">
        <title>Actinoallomurus iriomotensis NBRC 103681.</title>
        <authorList>
            <person name="Ichikawa N."/>
            <person name="Sato H."/>
            <person name="Tonouchi N."/>
        </authorList>
    </citation>
    <scope>NUCLEOTIDE SEQUENCE</scope>
    <source>
        <strain evidence="3">NBRC 103681</strain>
    </source>
</reference>
<dbReference type="Pfam" id="PF04820">
    <property type="entry name" value="Trp_halogenase"/>
    <property type="match status" value="2"/>
</dbReference>
<evidence type="ECO:0000313" key="3">
    <source>
        <dbReference type="EMBL" id="GLY81596.1"/>
    </source>
</evidence>
<evidence type="ECO:0000256" key="2">
    <source>
        <dbReference type="SAM" id="MobiDB-lite"/>
    </source>
</evidence>
<dbReference type="PANTHER" id="PTHR43747:SF1">
    <property type="entry name" value="SLR1998 PROTEIN"/>
    <property type="match status" value="1"/>
</dbReference>
<sequence length="504" mass="54781">MTASPTEVFDVVVVGGGPAGSTVATLAAQAGHRVLVLERETFPRYQIGESLLPATVHGVCRMLGVADEIAEAGFVRKRGGTFRWGASDEPWTFTFATSRRMAGPTSHAYQVERMKFDDILLRNAARKGAEVRQGHTVTGLVEDDDAVRGVRFTDPSGDERQADARFVIDASGHTSRVRKGVRGERQYSEFFQNIALFGYFEGGRRLPAPNAGNIFCAAFSDGWFWYIPLSAELTSVGAVVKREMAARVQGDPEQALMALITDCPEMADFLKDAKRVTTGPYGQIRTRKDYSYRNTAFWRPGMALVGDAACFIDPVFSSGVHLATYSGLLAARSINSVLDGGMEEARAFAEFEARYRREFGLFYQFLISFYQMHVDEQSYFWAAKKVTNCPDSEIEAFVDLVGGVASGENALVSRSARERVAGAAREFGDAVDRIAGRPDGEVGAVGRRPFVPGLMDEGSRLQSRAALGELAEEAPLSPGGLVPSSDGLRWEEPPSSSSTTVSPA</sequence>
<dbReference type="Proteomes" id="UP001165135">
    <property type="component" value="Unassembled WGS sequence"/>
</dbReference>
<comment type="caution">
    <text evidence="3">The sequence shown here is derived from an EMBL/GenBank/DDBJ whole genome shotgun (WGS) entry which is preliminary data.</text>
</comment>
<accession>A0A9W6RS88</accession>
<dbReference type="GO" id="GO:0004497">
    <property type="term" value="F:monooxygenase activity"/>
    <property type="evidence" value="ECO:0007669"/>
    <property type="project" value="InterPro"/>
</dbReference>
<dbReference type="AlphaFoldDB" id="A0A9W6RS88"/>
<dbReference type="InterPro" id="IPR036188">
    <property type="entry name" value="FAD/NAD-bd_sf"/>
</dbReference>
<gene>
    <name evidence="3" type="ORF">Airi01_098630</name>
</gene>
<dbReference type="RefSeq" id="WP_285636245.1">
    <property type="nucleotide sequence ID" value="NZ_BSTJ01000020.1"/>
</dbReference>